<evidence type="ECO:0000313" key="2">
    <source>
        <dbReference type="Proteomes" id="UP001501126"/>
    </source>
</evidence>
<comment type="caution">
    <text evidence="1">The sequence shown here is derived from an EMBL/GenBank/DDBJ whole genome shotgun (WGS) entry which is preliminary data.</text>
</comment>
<evidence type="ECO:0000313" key="1">
    <source>
        <dbReference type="EMBL" id="GAA0874865.1"/>
    </source>
</evidence>
<proteinExistence type="predicted"/>
<sequence length="382" mass="41150">MKINFKTSATLFLAGLLVFSSCKQKEEEETAGAIELSGDQNTPRTLENRFESLTTPDYIVRGTFSINAAVTIEPGTVIVMAPGSQIIVDGSGSLKSVGTAALPIRFTGESKSAGSWNKILFMSNNANNQMIYTIIEHGGGDGSYDASVYCYQNGRLAMSNSTIRHGNNYGILVYTPEFTLSDFSNNTIHDIQLAPALIQPSHIDKFDGTFSAYDNGYNRIEVDYGEIGTTKTIHSTMVPYFIRTGNLDVVAPVELEPGVNMTMGPGSGVSVSGSGSFKAIGSVSNPITITGEQSVNGYWNNIRFIGSNNLNNEFQYCTISYGGGNASWDAMLYLYDNSRMRIGNSLISDSQTYGIMNYGGSNTLVDDGNNVFSNNQSGDIGN</sequence>
<accession>A0ABN1MPT6</accession>
<dbReference type="PROSITE" id="PS51257">
    <property type="entry name" value="PROKAR_LIPOPROTEIN"/>
    <property type="match status" value="1"/>
</dbReference>
<dbReference type="Proteomes" id="UP001501126">
    <property type="component" value="Unassembled WGS sequence"/>
</dbReference>
<gene>
    <name evidence="1" type="ORF">GCM10009118_12730</name>
</gene>
<reference evidence="1 2" key="1">
    <citation type="journal article" date="2019" name="Int. J. Syst. Evol. Microbiol.">
        <title>The Global Catalogue of Microorganisms (GCM) 10K type strain sequencing project: providing services to taxonomists for standard genome sequencing and annotation.</title>
        <authorList>
            <consortium name="The Broad Institute Genomics Platform"/>
            <consortium name="The Broad Institute Genome Sequencing Center for Infectious Disease"/>
            <person name="Wu L."/>
            <person name="Ma J."/>
        </authorList>
    </citation>
    <scope>NUCLEOTIDE SEQUENCE [LARGE SCALE GENOMIC DNA]</scope>
    <source>
        <strain evidence="1 2">JCM 16083</strain>
    </source>
</reference>
<dbReference type="SUPFAM" id="SSF51126">
    <property type="entry name" value="Pectin lyase-like"/>
    <property type="match status" value="1"/>
</dbReference>
<dbReference type="EMBL" id="BAAAFH010000007">
    <property type="protein sequence ID" value="GAA0874865.1"/>
    <property type="molecule type" value="Genomic_DNA"/>
</dbReference>
<keyword evidence="2" id="KW-1185">Reference proteome</keyword>
<name>A0ABN1MPT6_9FLAO</name>
<dbReference type="InterPro" id="IPR011050">
    <property type="entry name" value="Pectin_lyase_fold/virulence"/>
</dbReference>
<dbReference type="RefSeq" id="WP_343785786.1">
    <property type="nucleotide sequence ID" value="NZ_BAAAFH010000007.1"/>
</dbReference>
<organism evidence="1 2">
    <name type="scientific">Wandonia haliotis</name>
    <dbReference type="NCBI Taxonomy" id="574963"/>
    <lineage>
        <taxon>Bacteria</taxon>
        <taxon>Pseudomonadati</taxon>
        <taxon>Bacteroidota</taxon>
        <taxon>Flavobacteriia</taxon>
        <taxon>Flavobacteriales</taxon>
        <taxon>Crocinitomicaceae</taxon>
        <taxon>Wandonia</taxon>
    </lineage>
</organism>
<protein>
    <submittedName>
        <fullName evidence="1">Uncharacterized protein</fullName>
    </submittedName>
</protein>